<evidence type="ECO:0000313" key="1">
    <source>
        <dbReference type="EMBL" id="MFC0248123.1"/>
    </source>
</evidence>
<evidence type="ECO:0000313" key="2">
    <source>
        <dbReference type="Proteomes" id="UP001589766"/>
    </source>
</evidence>
<reference evidence="1 2" key="1">
    <citation type="submission" date="2024-09" db="EMBL/GenBank/DDBJ databases">
        <authorList>
            <person name="Sun Q."/>
            <person name="Mori K."/>
        </authorList>
    </citation>
    <scope>NUCLEOTIDE SEQUENCE [LARGE SCALE GENOMIC DNA]</scope>
    <source>
        <strain evidence="1 2">CCM 7609</strain>
    </source>
</reference>
<protein>
    <recommendedName>
        <fullName evidence="3">IS21 family transposase</fullName>
    </recommendedName>
</protein>
<proteinExistence type="predicted"/>
<keyword evidence="2" id="KW-1185">Reference proteome</keyword>
<evidence type="ECO:0008006" key="3">
    <source>
        <dbReference type="Google" id="ProtNLM"/>
    </source>
</evidence>
<accession>A0ABV6F3N0</accession>
<gene>
    <name evidence="1" type="ORF">ACFFIO_06370</name>
</gene>
<dbReference type="Proteomes" id="UP001589766">
    <property type="component" value="Unassembled WGS sequence"/>
</dbReference>
<dbReference type="RefSeq" id="WP_378040755.1">
    <property type="nucleotide sequence ID" value="NZ_JBHLWH010000019.1"/>
</dbReference>
<organism evidence="1 2">
    <name type="scientific">Citricoccus parietis</name>
    <dbReference type="NCBI Taxonomy" id="592307"/>
    <lineage>
        <taxon>Bacteria</taxon>
        <taxon>Bacillati</taxon>
        <taxon>Actinomycetota</taxon>
        <taxon>Actinomycetes</taxon>
        <taxon>Micrococcales</taxon>
        <taxon>Micrococcaceae</taxon>
        <taxon>Citricoccus</taxon>
    </lineage>
</organism>
<sequence>MSIRALAEKYKVHRCTVRQALADAMPPPRKAPVRAAPVQGPYAETVRGWLVADQDAPRKQRHTARRVWQRLVEEEGAEVAEPSVRALVALRRQIGD</sequence>
<dbReference type="EMBL" id="JBHLWH010000019">
    <property type="protein sequence ID" value="MFC0248123.1"/>
    <property type="molecule type" value="Genomic_DNA"/>
</dbReference>
<name>A0ABV6F3N0_9MICC</name>
<comment type="caution">
    <text evidence="1">The sequence shown here is derived from an EMBL/GenBank/DDBJ whole genome shotgun (WGS) entry which is preliminary data.</text>
</comment>